<dbReference type="PANTHER" id="PTHR22803">
    <property type="entry name" value="MANNOSE, PHOSPHOLIPASE, LECTIN RECEPTOR RELATED"/>
    <property type="match status" value="1"/>
</dbReference>
<dbReference type="Proteomes" id="UP001249851">
    <property type="component" value="Unassembled WGS sequence"/>
</dbReference>
<protein>
    <submittedName>
        <fullName evidence="4">Aggrecan core protein</fullName>
    </submittedName>
</protein>
<dbReference type="Gene3D" id="3.50.4.10">
    <property type="entry name" value="Hepatocyte Growth Factor"/>
    <property type="match status" value="1"/>
</dbReference>
<evidence type="ECO:0000256" key="1">
    <source>
        <dbReference type="ARBA" id="ARBA00023157"/>
    </source>
</evidence>
<dbReference type="InterPro" id="IPR050111">
    <property type="entry name" value="C-type_lectin/snaclec_domain"/>
</dbReference>
<evidence type="ECO:0000259" key="2">
    <source>
        <dbReference type="PROSITE" id="PS50041"/>
    </source>
</evidence>
<dbReference type="PROSITE" id="PS00615">
    <property type="entry name" value="C_TYPE_LECTIN_1"/>
    <property type="match status" value="1"/>
</dbReference>
<dbReference type="Pfam" id="PF00059">
    <property type="entry name" value="Lectin_C"/>
    <property type="match status" value="1"/>
</dbReference>
<dbReference type="CDD" id="cd00037">
    <property type="entry name" value="CLECT"/>
    <property type="match status" value="1"/>
</dbReference>
<accession>A0AAD9R2V5</accession>
<dbReference type="EMBL" id="JARQWQ010000004">
    <property type="protein sequence ID" value="KAK2572109.1"/>
    <property type="molecule type" value="Genomic_DNA"/>
</dbReference>
<dbReference type="SUPFAM" id="SSF57414">
    <property type="entry name" value="Hairpin loop containing domain-like"/>
    <property type="match status" value="1"/>
</dbReference>
<dbReference type="Pfam" id="PF00024">
    <property type="entry name" value="PAN_1"/>
    <property type="match status" value="1"/>
</dbReference>
<dbReference type="InterPro" id="IPR001304">
    <property type="entry name" value="C-type_lectin-like"/>
</dbReference>
<sequence>MAACSQHWLSWGDSCYRSYKGPKSWNDSLKFCRENQADLASLNSAEENQFVFQNVDAKNGIWIGLVKDQKLRLFRWTSEEKVGFKNWITEPDINGHENCGEMVDYGSYRGKWNDKGCSWALPFICEKKAELLGQYFKKIPEKRLINHVVTHVTVSSDLECIFWCRRHGNCSSMNHSSQFSELCELNSAGVERFPEDLKHDNNYDYLEPIL</sequence>
<evidence type="ECO:0000313" key="4">
    <source>
        <dbReference type="EMBL" id="KAK2572109.1"/>
    </source>
</evidence>
<feature type="domain" description="C-type lectin" evidence="2">
    <location>
        <begin position="11"/>
        <end position="126"/>
    </location>
</feature>
<evidence type="ECO:0000313" key="5">
    <source>
        <dbReference type="Proteomes" id="UP001249851"/>
    </source>
</evidence>
<reference evidence="4" key="2">
    <citation type="journal article" date="2023" name="Science">
        <title>Genomic signatures of disease resistance in endangered staghorn corals.</title>
        <authorList>
            <person name="Vollmer S.V."/>
            <person name="Selwyn J.D."/>
            <person name="Despard B.A."/>
            <person name="Roesel C.L."/>
        </authorList>
    </citation>
    <scope>NUCLEOTIDE SEQUENCE</scope>
    <source>
        <strain evidence="4">K2</strain>
    </source>
</reference>
<gene>
    <name evidence="4" type="ORF">P5673_002313</name>
</gene>
<dbReference type="AlphaFoldDB" id="A0AAD9R2V5"/>
<dbReference type="InterPro" id="IPR003609">
    <property type="entry name" value="Pan_app"/>
</dbReference>
<dbReference type="Gene3D" id="3.10.100.10">
    <property type="entry name" value="Mannose-Binding Protein A, subunit A"/>
    <property type="match status" value="1"/>
</dbReference>
<dbReference type="PROSITE" id="PS50041">
    <property type="entry name" value="C_TYPE_LECTIN_2"/>
    <property type="match status" value="1"/>
</dbReference>
<reference evidence="4" key="1">
    <citation type="journal article" date="2023" name="G3 (Bethesda)">
        <title>Whole genome assembly and annotation of the endangered Caribbean coral Acropora cervicornis.</title>
        <authorList>
            <person name="Selwyn J.D."/>
            <person name="Vollmer S.V."/>
        </authorList>
    </citation>
    <scope>NUCLEOTIDE SEQUENCE</scope>
    <source>
        <strain evidence="4">K2</strain>
    </source>
</reference>
<feature type="domain" description="Apple" evidence="3">
    <location>
        <begin position="125"/>
        <end position="210"/>
    </location>
</feature>
<dbReference type="SMART" id="SM00034">
    <property type="entry name" value="CLECT"/>
    <property type="match status" value="1"/>
</dbReference>
<dbReference type="InterPro" id="IPR016187">
    <property type="entry name" value="CTDL_fold"/>
</dbReference>
<dbReference type="SUPFAM" id="SSF56436">
    <property type="entry name" value="C-type lectin-like"/>
    <property type="match status" value="1"/>
</dbReference>
<proteinExistence type="predicted"/>
<dbReference type="PROSITE" id="PS50948">
    <property type="entry name" value="PAN"/>
    <property type="match status" value="1"/>
</dbReference>
<comment type="caution">
    <text evidence="4">The sequence shown here is derived from an EMBL/GenBank/DDBJ whole genome shotgun (WGS) entry which is preliminary data.</text>
</comment>
<keyword evidence="5" id="KW-1185">Reference proteome</keyword>
<keyword evidence="1" id="KW-1015">Disulfide bond</keyword>
<dbReference type="InterPro" id="IPR016186">
    <property type="entry name" value="C-type_lectin-like/link_sf"/>
</dbReference>
<organism evidence="4 5">
    <name type="scientific">Acropora cervicornis</name>
    <name type="common">Staghorn coral</name>
    <dbReference type="NCBI Taxonomy" id="6130"/>
    <lineage>
        <taxon>Eukaryota</taxon>
        <taxon>Metazoa</taxon>
        <taxon>Cnidaria</taxon>
        <taxon>Anthozoa</taxon>
        <taxon>Hexacorallia</taxon>
        <taxon>Scleractinia</taxon>
        <taxon>Astrocoeniina</taxon>
        <taxon>Acroporidae</taxon>
        <taxon>Acropora</taxon>
    </lineage>
</organism>
<name>A0AAD9R2V5_ACRCE</name>
<dbReference type="InterPro" id="IPR018378">
    <property type="entry name" value="C-type_lectin_CS"/>
</dbReference>
<evidence type="ECO:0000259" key="3">
    <source>
        <dbReference type="PROSITE" id="PS50948"/>
    </source>
</evidence>